<evidence type="ECO:0000313" key="1">
    <source>
        <dbReference type="EMBL" id="QJA44559.1"/>
    </source>
</evidence>
<reference evidence="1" key="1">
    <citation type="submission" date="2020-03" db="EMBL/GenBank/DDBJ databases">
        <title>The deep terrestrial virosphere.</title>
        <authorList>
            <person name="Holmfeldt K."/>
            <person name="Nilsson E."/>
            <person name="Simone D."/>
            <person name="Lopez-Fernandez M."/>
            <person name="Wu X."/>
            <person name="de Brujin I."/>
            <person name="Lundin D."/>
            <person name="Andersson A."/>
            <person name="Bertilsson S."/>
            <person name="Dopson M."/>
        </authorList>
    </citation>
    <scope>NUCLEOTIDE SEQUENCE</scope>
    <source>
        <strain evidence="1">TM448A00111</strain>
        <strain evidence="2">TM448B00196</strain>
    </source>
</reference>
<proteinExistence type="predicted"/>
<organism evidence="1">
    <name type="scientific">viral metagenome</name>
    <dbReference type="NCBI Taxonomy" id="1070528"/>
    <lineage>
        <taxon>unclassified sequences</taxon>
        <taxon>metagenomes</taxon>
        <taxon>organismal metagenomes</taxon>
    </lineage>
</organism>
<gene>
    <name evidence="1" type="ORF">TM448A00111_0062</name>
    <name evidence="2" type="ORF">TM448B00196_0062</name>
</gene>
<sequence length="68" mass="7939">MDEKIDAIEVFETYFSWIGKPMPDCVSFSLKRTTFKKTRQLFADDFYVISNAALRVAADIKRRKVMAK</sequence>
<dbReference type="EMBL" id="MT143977">
    <property type="protein sequence ID" value="QJA44559.1"/>
    <property type="molecule type" value="Genomic_DNA"/>
</dbReference>
<evidence type="ECO:0000313" key="2">
    <source>
        <dbReference type="EMBL" id="QJH94275.1"/>
    </source>
</evidence>
<dbReference type="AlphaFoldDB" id="A0A6H1ZAR8"/>
<name>A0A6H1ZAR8_9ZZZZ</name>
<dbReference type="EMBL" id="MT144598">
    <property type="protein sequence ID" value="QJH94275.1"/>
    <property type="molecule type" value="Genomic_DNA"/>
</dbReference>
<accession>A0A6H1ZAR8</accession>
<protein>
    <submittedName>
        <fullName evidence="1">Uncharacterized protein</fullName>
    </submittedName>
</protein>